<organism evidence="1 2">
    <name type="scientific">Paraburkholderia tropica</name>
    <dbReference type="NCBI Taxonomy" id="92647"/>
    <lineage>
        <taxon>Bacteria</taxon>
        <taxon>Pseudomonadati</taxon>
        <taxon>Pseudomonadota</taxon>
        <taxon>Betaproteobacteria</taxon>
        <taxon>Burkholderiales</taxon>
        <taxon>Burkholderiaceae</taxon>
        <taxon>Paraburkholderia</taxon>
    </lineage>
</organism>
<comment type="caution">
    <text evidence="1">The sequence shown here is derived from an EMBL/GenBank/DDBJ whole genome shotgun (WGS) entry which is preliminary data.</text>
</comment>
<protein>
    <recommendedName>
        <fullName evidence="3">Pilus assembly protein PilP</fullName>
    </recommendedName>
</protein>
<name>A0ABX5MGK6_9BURK</name>
<gene>
    <name evidence="1" type="ORF">C7400_12267</name>
</gene>
<sequence>MNAMSTLRGWRPLHTWTRRRRALVAATLAMLAALLSGIACFLTDAGGAQAARSALAQGEARLADARRTLARLPALRREAEGWPRDARLTGSAESEQANTSADDIRSVSRLAADAGLVLIALEPAAPGGAKAQAFRATKLAAQGGFAQLRDFLAGLAEWPELAVPADIVVRRNGSALAIAATLHVFGGLPAVAIEAADVAEVAAIEERTDAARDPFASRFALAAGGGAASGVQGDGALRLVGTLSERGRVLALIETADGTLAVQPGASLAGARVTGVAPERVVLSVEGATQVLNWAEAHR</sequence>
<dbReference type="Proteomes" id="UP000247515">
    <property type="component" value="Unassembled WGS sequence"/>
</dbReference>
<reference evidence="1 2" key="1">
    <citation type="submission" date="2018-05" db="EMBL/GenBank/DDBJ databases">
        <title>Genomic Encyclopedia of Type Strains, Phase IV (KMG-V): Genome sequencing to study the core and pangenomes of soil and plant-associated prokaryotes.</title>
        <authorList>
            <person name="Whitman W."/>
        </authorList>
    </citation>
    <scope>NUCLEOTIDE SEQUENCE [LARGE SCALE GENOMIC DNA]</scope>
    <source>
        <strain evidence="1 2">SIr-6563</strain>
    </source>
</reference>
<evidence type="ECO:0000313" key="2">
    <source>
        <dbReference type="Proteomes" id="UP000247515"/>
    </source>
</evidence>
<dbReference type="EMBL" id="QJJV01000022">
    <property type="protein sequence ID" value="PXX10055.1"/>
    <property type="molecule type" value="Genomic_DNA"/>
</dbReference>
<keyword evidence="2" id="KW-1185">Reference proteome</keyword>
<dbReference type="RefSeq" id="WP_110328889.1">
    <property type="nucleotide sequence ID" value="NZ_CP191362.1"/>
</dbReference>
<proteinExistence type="predicted"/>
<evidence type="ECO:0000313" key="1">
    <source>
        <dbReference type="EMBL" id="PXX10055.1"/>
    </source>
</evidence>
<evidence type="ECO:0008006" key="3">
    <source>
        <dbReference type="Google" id="ProtNLM"/>
    </source>
</evidence>
<accession>A0ABX5MGK6</accession>